<evidence type="ECO:0000256" key="1">
    <source>
        <dbReference type="SAM" id="SignalP"/>
    </source>
</evidence>
<evidence type="ECO:0000313" key="2">
    <source>
        <dbReference type="EMBL" id="JAP77486.1"/>
    </source>
</evidence>
<feature type="chain" id="PRO_5007285248" description="Lipocalin" evidence="1">
    <location>
        <begin position="19"/>
        <end position="102"/>
    </location>
</feature>
<proteinExistence type="predicted"/>
<name>A0A131YHB4_RHIAP</name>
<organism evidence="2">
    <name type="scientific">Rhipicephalus appendiculatus</name>
    <name type="common">Brown ear tick</name>
    <dbReference type="NCBI Taxonomy" id="34631"/>
    <lineage>
        <taxon>Eukaryota</taxon>
        <taxon>Metazoa</taxon>
        <taxon>Ecdysozoa</taxon>
        <taxon>Arthropoda</taxon>
        <taxon>Chelicerata</taxon>
        <taxon>Arachnida</taxon>
        <taxon>Acari</taxon>
        <taxon>Parasitiformes</taxon>
        <taxon>Ixodida</taxon>
        <taxon>Ixodoidea</taxon>
        <taxon>Ixodidae</taxon>
        <taxon>Rhipicephalinae</taxon>
        <taxon>Rhipicephalus</taxon>
        <taxon>Rhipicephalus</taxon>
    </lineage>
</organism>
<sequence length="102" mass="11476">MIKRYCAVLFLTTTKIQAQSTVTSSSHSMISEKQKKNKTTVFQGKVTKHIVSQDNDIDKEETSVKKNSSTNMCYLQGCITQIWFGQILFSAEIFSATGINMK</sequence>
<evidence type="ECO:0008006" key="3">
    <source>
        <dbReference type="Google" id="ProtNLM"/>
    </source>
</evidence>
<dbReference type="EMBL" id="GEDV01011071">
    <property type="protein sequence ID" value="JAP77486.1"/>
    <property type="molecule type" value="Transcribed_RNA"/>
</dbReference>
<keyword evidence="1" id="KW-0732">Signal</keyword>
<accession>A0A131YHB4</accession>
<dbReference type="AlphaFoldDB" id="A0A131YHB4"/>
<feature type="signal peptide" evidence="1">
    <location>
        <begin position="1"/>
        <end position="18"/>
    </location>
</feature>
<protein>
    <recommendedName>
        <fullName evidence="3">Lipocalin</fullName>
    </recommendedName>
</protein>
<reference evidence="2" key="1">
    <citation type="journal article" date="2016" name="Ticks Tick Borne Dis.">
        <title>De novo assembly and annotation of the salivary gland transcriptome of Rhipicephalus appendiculatus male and female ticks during blood feeding.</title>
        <authorList>
            <person name="de Castro M.H."/>
            <person name="de Klerk D."/>
            <person name="Pienaar R."/>
            <person name="Latif A.A."/>
            <person name="Rees D.J."/>
            <person name="Mans B.J."/>
        </authorList>
    </citation>
    <scope>NUCLEOTIDE SEQUENCE</scope>
    <source>
        <tissue evidence="2">Salivary glands</tissue>
    </source>
</reference>